<dbReference type="RefSeq" id="WP_203881209.1">
    <property type="nucleotide sequence ID" value="NZ_BAABHH010000002.1"/>
</dbReference>
<feature type="transmembrane region" description="Helical" evidence="1">
    <location>
        <begin position="69"/>
        <end position="94"/>
    </location>
</feature>
<evidence type="ECO:0000256" key="1">
    <source>
        <dbReference type="SAM" id="Phobius"/>
    </source>
</evidence>
<protein>
    <recommendedName>
        <fullName evidence="4">Integral membrane protein</fullName>
    </recommendedName>
</protein>
<keyword evidence="1" id="KW-1133">Transmembrane helix</keyword>
<keyword evidence="1" id="KW-0812">Transmembrane</keyword>
<organism evidence="2 3">
    <name type="scientific">Planotetraspora kaengkrachanensis</name>
    <dbReference type="NCBI Taxonomy" id="575193"/>
    <lineage>
        <taxon>Bacteria</taxon>
        <taxon>Bacillati</taxon>
        <taxon>Actinomycetota</taxon>
        <taxon>Actinomycetes</taxon>
        <taxon>Streptosporangiales</taxon>
        <taxon>Streptosporangiaceae</taxon>
        <taxon>Planotetraspora</taxon>
    </lineage>
</organism>
<sequence length="163" mass="16380">MSLMVVAVLLLAGLSEALGRLLPLVARRPGVSRPVAAELLLIGAVVEGAVFALWPLTSWTIAELVLSPPLFGAAALTWTPGLAAPLLLSAVLAFPLLGPLLHLLLFVGVGIGLVAPLSAMTGLGWWAAAGCVAVAGVGLGVAVEAVRRLVAKISGTGARESLA</sequence>
<proteinExistence type="predicted"/>
<dbReference type="EMBL" id="BONV01000002">
    <property type="protein sequence ID" value="GIG77712.1"/>
    <property type="molecule type" value="Genomic_DNA"/>
</dbReference>
<feature type="transmembrane region" description="Helical" evidence="1">
    <location>
        <begin position="124"/>
        <end position="143"/>
    </location>
</feature>
<reference evidence="2 3" key="1">
    <citation type="submission" date="2021-01" db="EMBL/GenBank/DDBJ databases">
        <title>Whole genome shotgun sequence of Planotetraspora kaengkrachanensis NBRC 104272.</title>
        <authorList>
            <person name="Komaki H."/>
            <person name="Tamura T."/>
        </authorList>
    </citation>
    <scope>NUCLEOTIDE SEQUENCE [LARGE SCALE GENOMIC DNA]</scope>
    <source>
        <strain evidence="2 3">NBRC 104272</strain>
    </source>
</reference>
<gene>
    <name evidence="2" type="ORF">Pka01_08390</name>
</gene>
<keyword evidence="1" id="KW-0472">Membrane</keyword>
<dbReference type="Proteomes" id="UP000630097">
    <property type="component" value="Unassembled WGS sequence"/>
</dbReference>
<dbReference type="AlphaFoldDB" id="A0A8J3LS01"/>
<evidence type="ECO:0000313" key="2">
    <source>
        <dbReference type="EMBL" id="GIG77712.1"/>
    </source>
</evidence>
<accession>A0A8J3LS01</accession>
<feature type="transmembrane region" description="Helical" evidence="1">
    <location>
        <begin position="100"/>
        <end position="117"/>
    </location>
</feature>
<name>A0A8J3LS01_9ACTN</name>
<feature type="transmembrane region" description="Helical" evidence="1">
    <location>
        <begin position="35"/>
        <end position="57"/>
    </location>
</feature>
<evidence type="ECO:0008006" key="4">
    <source>
        <dbReference type="Google" id="ProtNLM"/>
    </source>
</evidence>
<evidence type="ECO:0000313" key="3">
    <source>
        <dbReference type="Proteomes" id="UP000630097"/>
    </source>
</evidence>
<comment type="caution">
    <text evidence="2">The sequence shown here is derived from an EMBL/GenBank/DDBJ whole genome shotgun (WGS) entry which is preliminary data.</text>
</comment>
<keyword evidence="3" id="KW-1185">Reference proteome</keyword>